<reference evidence="3" key="1">
    <citation type="journal article" date="2008" name="Nature">
        <title>The amphioxus genome and the evolution of the chordate karyotype.</title>
        <authorList>
            <consortium name="US DOE Joint Genome Institute (JGI-PGF)"/>
            <person name="Putnam N.H."/>
            <person name="Butts T."/>
            <person name="Ferrier D.E.K."/>
            <person name="Furlong R.F."/>
            <person name="Hellsten U."/>
            <person name="Kawashima T."/>
            <person name="Robinson-Rechavi M."/>
            <person name="Shoguchi E."/>
            <person name="Terry A."/>
            <person name="Yu J.-K."/>
            <person name="Benito-Gutierrez E.L."/>
            <person name="Dubchak I."/>
            <person name="Garcia-Fernandez J."/>
            <person name="Gibson-Brown J.J."/>
            <person name="Grigoriev I.V."/>
            <person name="Horton A.C."/>
            <person name="de Jong P.J."/>
            <person name="Jurka J."/>
            <person name="Kapitonov V.V."/>
            <person name="Kohara Y."/>
            <person name="Kuroki Y."/>
            <person name="Lindquist E."/>
            <person name="Lucas S."/>
            <person name="Osoegawa K."/>
            <person name="Pennacchio L.A."/>
            <person name="Salamov A.A."/>
            <person name="Satou Y."/>
            <person name="Sauka-Spengler T."/>
            <person name="Schmutz J."/>
            <person name="Shin-I T."/>
            <person name="Toyoda A."/>
            <person name="Bronner-Fraser M."/>
            <person name="Fujiyama A."/>
            <person name="Holland L.Z."/>
            <person name="Holland P.W.H."/>
            <person name="Satoh N."/>
            <person name="Rokhsar D.S."/>
        </authorList>
    </citation>
    <scope>NUCLEOTIDE SEQUENCE [LARGE SCALE GENOMIC DNA]</scope>
    <source>
        <strain evidence="3">S238N-H82</strain>
        <tissue evidence="3">Testes</tissue>
    </source>
</reference>
<gene>
    <name evidence="5" type="primary">LOC118430376</name>
    <name evidence="3" type="ORF">BRAFLDRAFT_91468</name>
</gene>
<evidence type="ECO:0000313" key="3">
    <source>
        <dbReference type="EMBL" id="EEN66893.1"/>
    </source>
</evidence>
<dbReference type="OrthoDB" id="10036307at2759"/>
<dbReference type="RefSeq" id="XP_035697121.1">
    <property type="nucleotide sequence ID" value="XM_035841228.1"/>
</dbReference>
<feature type="signal peptide" evidence="2">
    <location>
        <begin position="1"/>
        <end position="24"/>
    </location>
</feature>
<feature type="compositionally biased region" description="Basic and acidic residues" evidence="1">
    <location>
        <begin position="39"/>
        <end position="48"/>
    </location>
</feature>
<keyword evidence="4" id="KW-1185">Reference proteome</keyword>
<feature type="region of interest" description="Disordered" evidence="1">
    <location>
        <begin position="87"/>
        <end position="111"/>
    </location>
</feature>
<reference evidence="5" key="3">
    <citation type="submission" date="2025-04" db="UniProtKB">
        <authorList>
            <consortium name="RefSeq"/>
        </authorList>
    </citation>
    <scope>IDENTIFICATION</scope>
    <source>
        <strain evidence="5">S238N-H82</strain>
        <tissue evidence="5">Testes</tissue>
    </source>
</reference>
<protein>
    <submittedName>
        <fullName evidence="5">Uncharacterized protein LOC118430376</fullName>
    </submittedName>
</protein>
<dbReference type="OMA" id="PIDSIMH"/>
<dbReference type="Proteomes" id="UP000001554">
    <property type="component" value="Chromosome 14"/>
</dbReference>
<dbReference type="GeneID" id="118430376"/>
<organism>
    <name type="scientific">Branchiostoma floridae</name>
    <name type="common">Florida lancelet</name>
    <name type="synonym">Amphioxus</name>
    <dbReference type="NCBI Taxonomy" id="7739"/>
    <lineage>
        <taxon>Eukaryota</taxon>
        <taxon>Metazoa</taxon>
        <taxon>Chordata</taxon>
        <taxon>Cephalochordata</taxon>
        <taxon>Leptocardii</taxon>
        <taxon>Amphioxiformes</taxon>
        <taxon>Branchiostomatidae</taxon>
        <taxon>Branchiostoma</taxon>
    </lineage>
</organism>
<dbReference type="KEGG" id="bfo:118430376"/>
<dbReference type="InParanoid" id="C3XYK8"/>
<evidence type="ECO:0000256" key="1">
    <source>
        <dbReference type="SAM" id="MobiDB-lite"/>
    </source>
</evidence>
<feature type="region of interest" description="Disordered" evidence="1">
    <location>
        <begin position="24"/>
        <end position="48"/>
    </location>
</feature>
<reference evidence="4" key="2">
    <citation type="journal article" date="2020" name="Nat. Ecol. Evol.">
        <title>Deeply conserved synteny resolves early events in vertebrate evolution.</title>
        <authorList>
            <person name="Simakov O."/>
            <person name="Marletaz F."/>
            <person name="Yue J.X."/>
            <person name="O'Connell B."/>
            <person name="Jenkins J."/>
            <person name="Brandt A."/>
            <person name="Calef R."/>
            <person name="Tung C.H."/>
            <person name="Huang T.K."/>
            <person name="Schmutz J."/>
            <person name="Satoh N."/>
            <person name="Yu J.K."/>
            <person name="Putnam N.H."/>
            <person name="Green R.E."/>
            <person name="Rokhsar D.S."/>
        </authorList>
    </citation>
    <scope>NUCLEOTIDE SEQUENCE [LARGE SCALE GENOMIC DNA]</scope>
    <source>
        <strain evidence="4">S238N-H82</strain>
    </source>
</reference>
<feature type="chain" id="PRO_5044729113" evidence="2">
    <location>
        <begin position="25"/>
        <end position="251"/>
    </location>
</feature>
<evidence type="ECO:0000256" key="2">
    <source>
        <dbReference type="SAM" id="SignalP"/>
    </source>
</evidence>
<keyword evidence="2" id="KW-0732">Signal</keyword>
<name>C3XYK8_BRAFL</name>
<evidence type="ECO:0000313" key="4">
    <source>
        <dbReference type="Proteomes" id="UP000001554"/>
    </source>
</evidence>
<sequence length="251" mass="27029">MKMLARSLMLAVLGLAVCTVAASSAKDDNRMGENASNRQDSESQADDKRGALPIDSLLHGTGLDHFSGKRAGRPIDHIMQGFGLPMVRRRDGTDQEDHQDEGEDASSRRERAAPIDSIYGGLLSTMGKRAAPIDSIYGGIGLPISGKRALLPNGSVYKGLPAMAERSSAPIDAIIGGRGLPMSYKRASPIDSILGGNGLPIMNKRRNMALPIDNIIGGYGLPISVRVGKKRVRDTEVVPENDKEPWLQYIW</sequence>
<evidence type="ECO:0000313" key="5">
    <source>
        <dbReference type="RefSeq" id="XP_035697121.1"/>
    </source>
</evidence>
<accession>C3XYK8</accession>
<proteinExistence type="predicted"/>
<dbReference type="AlphaFoldDB" id="C3XYK8"/>
<dbReference type="EMBL" id="GG666473">
    <property type="protein sequence ID" value="EEN66893.1"/>
    <property type="molecule type" value="Genomic_DNA"/>
</dbReference>